<keyword evidence="5 7" id="KW-0472">Membrane</keyword>
<feature type="transmembrane region" description="Helical" evidence="7">
    <location>
        <begin position="23"/>
        <end position="43"/>
    </location>
</feature>
<organism evidence="9 10">
    <name type="scientific">Saccoglossus kowalevskii</name>
    <name type="common">Acorn worm</name>
    <dbReference type="NCBI Taxonomy" id="10224"/>
    <lineage>
        <taxon>Eukaryota</taxon>
        <taxon>Metazoa</taxon>
        <taxon>Hemichordata</taxon>
        <taxon>Enteropneusta</taxon>
        <taxon>Harrimaniidae</taxon>
        <taxon>Saccoglossus</taxon>
    </lineage>
</organism>
<dbReference type="PANTHER" id="PTHR12246">
    <property type="entry name" value="PALMITOYLTRANSFERASE ZDHHC16"/>
    <property type="match status" value="1"/>
</dbReference>
<evidence type="ECO:0000259" key="8">
    <source>
        <dbReference type="Pfam" id="PF01529"/>
    </source>
</evidence>
<evidence type="ECO:0000256" key="3">
    <source>
        <dbReference type="ARBA" id="ARBA00022692"/>
    </source>
</evidence>
<evidence type="ECO:0000256" key="2">
    <source>
        <dbReference type="ARBA" id="ARBA00022679"/>
    </source>
</evidence>
<keyword evidence="2 7" id="KW-0808">Transferase</keyword>
<dbReference type="InterPro" id="IPR001594">
    <property type="entry name" value="Palmitoyltrfase_DHHC"/>
</dbReference>
<sequence length="287" mass="32864">MTTAMGDLPLARRYLPKSLGDKIALAFTVIMLLIVALFELFIILPDIFPNYGTLYNVYVCIGLFLYLNCMGNLIMMTRIDVTSGTTVLPAILKTGWRYCHVCMQNSPPRSFHCFNCDSCILKRDHHCVFAGKCVGYYNHRFYLVTLLYLFLGSLFANFLNFDHAWALLGGANWKSLITMIVPFVAWIFGFTERYTFMLSFLCGTCIVACALIGVMCYYYTSLMLHGQTTHENGTRCKDYDLGWKQNLKDALGERWYLVWLCPFISSHLPGNGLEFKKGRTMEDIKDM</sequence>
<reference evidence="10" key="1">
    <citation type="submission" date="2025-08" db="UniProtKB">
        <authorList>
            <consortium name="RefSeq"/>
        </authorList>
    </citation>
    <scope>IDENTIFICATION</scope>
    <source>
        <tissue evidence="10">Testes</tissue>
    </source>
</reference>
<keyword evidence="6 7" id="KW-0012">Acyltransferase</keyword>
<dbReference type="RefSeq" id="XP_002731550.1">
    <property type="nucleotide sequence ID" value="XM_002731504.2"/>
</dbReference>
<feature type="transmembrane region" description="Helical" evidence="7">
    <location>
        <begin position="171"/>
        <end position="189"/>
    </location>
</feature>
<gene>
    <name evidence="10" type="primary">LOC100372805</name>
</gene>
<evidence type="ECO:0000313" key="9">
    <source>
        <dbReference type="Proteomes" id="UP000694865"/>
    </source>
</evidence>
<evidence type="ECO:0000256" key="1">
    <source>
        <dbReference type="ARBA" id="ARBA00004141"/>
    </source>
</evidence>
<proteinExistence type="inferred from homology"/>
<dbReference type="GeneID" id="100372805"/>
<protein>
    <recommendedName>
        <fullName evidence="7">Palmitoyltransferase</fullName>
        <ecNumber evidence="7">2.3.1.225</ecNumber>
    </recommendedName>
</protein>
<keyword evidence="9" id="KW-1185">Reference proteome</keyword>
<comment type="catalytic activity">
    <reaction evidence="7">
        <text>L-cysteinyl-[protein] + hexadecanoyl-CoA = S-hexadecanoyl-L-cysteinyl-[protein] + CoA</text>
        <dbReference type="Rhea" id="RHEA:36683"/>
        <dbReference type="Rhea" id="RHEA-COMP:10131"/>
        <dbReference type="Rhea" id="RHEA-COMP:11032"/>
        <dbReference type="ChEBI" id="CHEBI:29950"/>
        <dbReference type="ChEBI" id="CHEBI:57287"/>
        <dbReference type="ChEBI" id="CHEBI:57379"/>
        <dbReference type="ChEBI" id="CHEBI:74151"/>
        <dbReference type="EC" id="2.3.1.225"/>
    </reaction>
</comment>
<feature type="transmembrane region" description="Helical" evidence="7">
    <location>
        <begin position="196"/>
        <end position="220"/>
    </location>
</feature>
<name>A0ABM0GK06_SACKO</name>
<evidence type="ECO:0000256" key="5">
    <source>
        <dbReference type="ARBA" id="ARBA00023136"/>
    </source>
</evidence>
<dbReference type="PROSITE" id="PS50216">
    <property type="entry name" value="DHHC"/>
    <property type="match status" value="1"/>
</dbReference>
<keyword evidence="3 7" id="KW-0812">Transmembrane</keyword>
<dbReference type="InterPro" id="IPR039859">
    <property type="entry name" value="PFA4/ZDH16/20/ERF2-like"/>
</dbReference>
<evidence type="ECO:0000256" key="4">
    <source>
        <dbReference type="ARBA" id="ARBA00022989"/>
    </source>
</evidence>
<comment type="similarity">
    <text evidence="7">Belongs to the DHHC palmitoyltransferase family.</text>
</comment>
<feature type="domain" description="Palmitoyltransferase DHHC" evidence="8">
    <location>
        <begin position="95"/>
        <end position="232"/>
    </location>
</feature>
<dbReference type="Proteomes" id="UP000694865">
    <property type="component" value="Unplaced"/>
</dbReference>
<evidence type="ECO:0000313" key="10">
    <source>
        <dbReference type="RefSeq" id="XP_002731550.1"/>
    </source>
</evidence>
<evidence type="ECO:0000256" key="7">
    <source>
        <dbReference type="RuleBase" id="RU079119"/>
    </source>
</evidence>
<feature type="transmembrane region" description="Helical" evidence="7">
    <location>
        <begin position="55"/>
        <end position="75"/>
    </location>
</feature>
<evidence type="ECO:0000256" key="6">
    <source>
        <dbReference type="ARBA" id="ARBA00023315"/>
    </source>
</evidence>
<dbReference type="Pfam" id="PF01529">
    <property type="entry name" value="DHHC"/>
    <property type="match status" value="1"/>
</dbReference>
<accession>A0ABM0GK06</accession>
<feature type="transmembrane region" description="Helical" evidence="7">
    <location>
        <begin position="141"/>
        <end position="159"/>
    </location>
</feature>
<comment type="domain">
    <text evidence="7">The DHHC domain is required for palmitoyltransferase activity.</text>
</comment>
<comment type="subcellular location">
    <subcellularLocation>
        <location evidence="1">Membrane</location>
        <topology evidence="1">Multi-pass membrane protein</topology>
    </subcellularLocation>
</comment>
<keyword evidence="4 7" id="KW-1133">Transmembrane helix</keyword>
<dbReference type="EC" id="2.3.1.225" evidence="7"/>